<keyword evidence="2" id="KW-1185">Reference proteome</keyword>
<organism evidence="1 2">
    <name type="scientific">Neophaeococcomyces mojaviensis</name>
    <dbReference type="NCBI Taxonomy" id="3383035"/>
    <lineage>
        <taxon>Eukaryota</taxon>
        <taxon>Fungi</taxon>
        <taxon>Dikarya</taxon>
        <taxon>Ascomycota</taxon>
        <taxon>Pezizomycotina</taxon>
        <taxon>Eurotiomycetes</taxon>
        <taxon>Chaetothyriomycetidae</taxon>
        <taxon>Chaetothyriales</taxon>
        <taxon>Chaetothyriales incertae sedis</taxon>
        <taxon>Neophaeococcomyces</taxon>
    </lineage>
</organism>
<comment type="caution">
    <text evidence="1">The sequence shown here is derived from an EMBL/GenBank/DDBJ whole genome shotgun (WGS) entry which is preliminary data.</text>
</comment>
<sequence>MSVPTPTSGVLAPSTEVTQQGTASPQTRSLSPPSVTLDSSLSGHGRMSQQASGSSTRAMYSLTVNDQDTSDHNYNADISILALNATGEMRYMGPSSGCLFARYAIHFAKGLVRRAVEQEAAEDRGPSQTGFQLREPELAALLSPPVRKFLLRSYLCWIQPIYALFDEKQLYNLINQYTNGPERLGGQNHQYEASRVIFYLVIGLGAVLVEQAHVAEKSLDDLDYPAYQSAVSKGIGSECLFSAAIMILDRCHQLLNSRFFMIQILTLVSIYSAYKPSGNSVWQISGLTMRTAIEIGLHRECSGGKRSDEVEELRRRTFWTAYAIEITTAFNLGRPPSINLEDIRTPIPSASSATLTAVHHIAHRKIQHRMIRRVYGDVHASNDSDRDGLHSQEVHELGQELELWRTQLAALVTQSEAIYPFEYWDRLYYSTVAALHRPSPACPCPPITSWITCFESSAEVISIHHKLVKRHRIPHSWIMVQGLILSTITVLVSARLKATTLRAHFGLSHMVGLLNECVRNAFVVLAIISERWSGESLLPFEKLLSALTKETLAKITASESQGPSKVVPSACPIPEGLHLSTPPGLSDLYFDAQDTTMTGEESSAPVRDDAFNALFEASFIQGDLDLSFFGDNMFGDVGILDAALADALPNFTWDSSNADFSW</sequence>
<protein>
    <submittedName>
        <fullName evidence="1">Uncharacterized protein</fullName>
    </submittedName>
</protein>
<name>A0ACC3AI92_9EURO</name>
<reference evidence="1" key="1">
    <citation type="submission" date="2022-10" db="EMBL/GenBank/DDBJ databases">
        <title>Culturing micro-colonial fungi from biological soil crusts in the Mojave desert and describing Neophaeococcomyces mojavensis, and introducing the new genera and species Taxawa tesnikishii.</title>
        <authorList>
            <person name="Kurbessoian T."/>
            <person name="Stajich J.E."/>
        </authorList>
    </citation>
    <scope>NUCLEOTIDE SEQUENCE</scope>
    <source>
        <strain evidence="1">JES_112</strain>
    </source>
</reference>
<evidence type="ECO:0000313" key="1">
    <source>
        <dbReference type="EMBL" id="KAJ9663071.1"/>
    </source>
</evidence>
<evidence type="ECO:0000313" key="2">
    <source>
        <dbReference type="Proteomes" id="UP001172386"/>
    </source>
</evidence>
<proteinExistence type="predicted"/>
<accession>A0ACC3AI92</accession>
<dbReference type="EMBL" id="JAPDRQ010000011">
    <property type="protein sequence ID" value="KAJ9663071.1"/>
    <property type="molecule type" value="Genomic_DNA"/>
</dbReference>
<gene>
    <name evidence="1" type="ORF">H2198_001063</name>
</gene>
<dbReference type="Proteomes" id="UP001172386">
    <property type="component" value="Unassembled WGS sequence"/>
</dbReference>